<name>A0ABT8U001_9ACTN</name>
<dbReference type="EMBL" id="JAULSC010000032">
    <property type="protein sequence ID" value="MDO3397922.1"/>
    <property type="molecule type" value="Genomic_DNA"/>
</dbReference>
<evidence type="ECO:0000256" key="2">
    <source>
        <dbReference type="ARBA" id="ARBA00022777"/>
    </source>
</evidence>
<feature type="domain" description="GAF" evidence="5">
    <location>
        <begin position="31"/>
        <end position="178"/>
    </location>
</feature>
<dbReference type="Proteomes" id="UP001168363">
    <property type="component" value="Unassembled WGS sequence"/>
</dbReference>
<dbReference type="Gene3D" id="3.30.450.40">
    <property type="match status" value="2"/>
</dbReference>
<evidence type="ECO:0000259" key="6">
    <source>
        <dbReference type="SMART" id="SM00387"/>
    </source>
</evidence>
<reference evidence="7" key="1">
    <citation type="submission" date="2023-06" db="EMBL/GenBank/DDBJ databases">
        <title>Genome sequence of Nocardioides sp. SOB44.</title>
        <authorList>
            <person name="Zhang G."/>
        </authorList>
    </citation>
    <scope>NUCLEOTIDE SEQUENCE</scope>
    <source>
        <strain evidence="7">SOB44</strain>
    </source>
</reference>
<dbReference type="RefSeq" id="WP_302710119.1">
    <property type="nucleotide sequence ID" value="NZ_JAULSC010000032.1"/>
</dbReference>
<dbReference type="Pfam" id="PF13185">
    <property type="entry name" value="GAF_2"/>
    <property type="match status" value="1"/>
</dbReference>
<dbReference type="InterPro" id="IPR003594">
    <property type="entry name" value="HATPase_dom"/>
</dbReference>
<dbReference type="InterPro" id="IPR003018">
    <property type="entry name" value="GAF"/>
</dbReference>
<feature type="domain" description="GAF" evidence="5">
    <location>
        <begin position="199"/>
        <end position="341"/>
    </location>
</feature>
<organism evidence="7 8">
    <name type="scientific">Nocardioides cremeus</name>
    <dbReference type="NCBI Taxonomy" id="3058044"/>
    <lineage>
        <taxon>Bacteria</taxon>
        <taxon>Bacillati</taxon>
        <taxon>Actinomycetota</taxon>
        <taxon>Actinomycetes</taxon>
        <taxon>Propionibacteriales</taxon>
        <taxon>Nocardioidaceae</taxon>
        <taxon>Nocardioides</taxon>
    </lineage>
</organism>
<dbReference type="InterPro" id="IPR011712">
    <property type="entry name" value="Sig_transdc_His_kin_sub3_dim/P"/>
</dbReference>
<evidence type="ECO:0000256" key="1">
    <source>
        <dbReference type="ARBA" id="ARBA00022679"/>
    </source>
</evidence>
<feature type="domain" description="Histidine kinase/HSP90-like ATPase" evidence="6">
    <location>
        <begin position="449"/>
        <end position="538"/>
    </location>
</feature>
<protein>
    <submittedName>
        <fullName evidence="7">GAF domain-containing protein</fullName>
    </submittedName>
</protein>
<evidence type="ECO:0000313" key="8">
    <source>
        <dbReference type="Proteomes" id="UP001168363"/>
    </source>
</evidence>
<keyword evidence="3" id="KW-0902">Two-component regulatory system</keyword>
<gene>
    <name evidence="7" type="ORF">QWJ41_19515</name>
</gene>
<dbReference type="PANTHER" id="PTHR24421">
    <property type="entry name" value="NITRATE/NITRITE SENSOR PROTEIN NARX-RELATED"/>
    <property type="match status" value="1"/>
</dbReference>
<keyword evidence="2" id="KW-0418">Kinase</keyword>
<feature type="region of interest" description="Disordered" evidence="4">
    <location>
        <begin position="234"/>
        <end position="254"/>
    </location>
</feature>
<dbReference type="Pfam" id="PF02518">
    <property type="entry name" value="HATPase_c"/>
    <property type="match status" value="1"/>
</dbReference>
<dbReference type="Gene3D" id="3.30.565.10">
    <property type="entry name" value="Histidine kinase-like ATPase, C-terminal domain"/>
    <property type="match status" value="1"/>
</dbReference>
<proteinExistence type="predicted"/>
<evidence type="ECO:0000259" key="5">
    <source>
        <dbReference type="SMART" id="SM00065"/>
    </source>
</evidence>
<dbReference type="SMART" id="SM00387">
    <property type="entry name" value="HATPase_c"/>
    <property type="match status" value="1"/>
</dbReference>
<evidence type="ECO:0000256" key="3">
    <source>
        <dbReference type="ARBA" id="ARBA00023012"/>
    </source>
</evidence>
<dbReference type="Gene3D" id="1.20.5.1930">
    <property type="match status" value="1"/>
</dbReference>
<evidence type="ECO:0000256" key="4">
    <source>
        <dbReference type="SAM" id="MobiDB-lite"/>
    </source>
</evidence>
<dbReference type="SUPFAM" id="SSF55874">
    <property type="entry name" value="ATPase domain of HSP90 chaperone/DNA topoisomerase II/histidine kinase"/>
    <property type="match status" value="1"/>
</dbReference>
<dbReference type="SUPFAM" id="SSF55781">
    <property type="entry name" value="GAF domain-like"/>
    <property type="match status" value="2"/>
</dbReference>
<dbReference type="SMART" id="SM00065">
    <property type="entry name" value="GAF"/>
    <property type="match status" value="2"/>
</dbReference>
<sequence length="538" mass="57625">MPDPSSQRHPELTGSAQALLDAVVAVSSDLDLPSVLSRIVESARELTGARFGALGVVGPDGDLSEFITSGLDPHQREQIGAPPRGRGILRLLIEHPEPLRMPDLGQHPSSYGFPPNHPPMRSFLGVPVRIRGTVFGNLYLTEKQGADQFSDADTVLVEALASAAGFVIDNARAYGLSERRREWLQASAELSDALQPPVARDAALEQIAWSAASMARADAAAVVSLSVPAREAAQAASLADPREDERGQDAQGAHDARGVLRGLVEDALVALADGVEPVEGDVGGYRALVLPLRAHLAERTALVLLFEGAGPLESEERELMISFADQAALALDRAQALEERAELAVISDRERIARDLHDVVIQRLFATGLQLQGAQMLAGPDLAGRLDKAVGDLDLTIRDIRGSIFELQHRERASLRSEVRTLVREYVPALGFTPVVRTAGPLDTAVPGNVREQLVPVLREALSNVSRHALAEQAEIDLSLGDRALVLRVDDDGVGVPDQLAESGLRNARRRAAALGGRCEVTRREPHGTSFVWSVPVG</sequence>
<keyword evidence="1" id="KW-0808">Transferase</keyword>
<dbReference type="InterPro" id="IPR050482">
    <property type="entry name" value="Sensor_HK_TwoCompSys"/>
</dbReference>
<dbReference type="Pfam" id="PF07730">
    <property type="entry name" value="HisKA_3"/>
    <property type="match status" value="1"/>
</dbReference>
<keyword evidence="8" id="KW-1185">Reference proteome</keyword>
<dbReference type="InterPro" id="IPR036890">
    <property type="entry name" value="HATPase_C_sf"/>
</dbReference>
<evidence type="ECO:0000313" key="7">
    <source>
        <dbReference type="EMBL" id="MDO3397922.1"/>
    </source>
</evidence>
<feature type="compositionally biased region" description="Basic and acidic residues" evidence="4">
    <location>
        <begin position="240"/>
        <end position="254"/>
    </location>
</feature>
<comment type="caution">
    <text evidence="7">The sequence shown here is derived from an EMBL/GenBank/DDBJ whole genome shotgun (WGS) entry which is preliminary data.</text>
</comment>
<dbReference type="InterPro" id="IPR029016">
    <property type="entry name" value="GAF-like_dom_sf"/>
</dbReference>
<accession>A0ABT8U001</accession>
<dbReference type="PANTHER" id="PTHR24421:SF56">
    <property type="entry name" value="OXYGEN SENSOR HISTIDINE KINASE RESPONSE REGULATOR DOST"/>
    <property type="match status" value="1"/>
</dbReference>